<dbReference type="GO" id="GO:0051539">
    <property type="term" value="F:4 iron, 4 sulfur cluster binding"/>
    <property type="evidence" value="ECO:0007669"/>
    <property type="project" value="UniProtKB-KW"/>
</dbReference>
<dbReference type="CDD" id="cd01335">
    <property type="entry name" value="Radical_SAM"/>
    <property type="match status" value="1"/>
</dbReference>
<evidence type="ECO:0000256" key="6">
    <source>
        <dbReference type="ARBA" id="ARBA00023014"/>
    </source>
</evidence>
<keyword evidence="2" id="KW-0004">4Fe-4S</keyword>
<dbReference type="EMBL" id="CP058559">
    <property type="protein sequence ID" value="QNO13855.1"/>
    <property type="molecule type" value="Genomic_DNA"/>
</dbReference>
<dbReference type="PANTHER" id="PTHR43787">
    <property type="entry name" value="FEMO COFACTOR BIOSYNTHESIS PROTEIN NIFB-RELATED"/>
    <property type="match status" value="1"/>
</dbReference>
<keyword evidence="5" id="KW-0408">Iron</keyword>
<name>A0A7G9W593_ALKCA</name>
<dbReference type="UniPathway" id="UPA00782"/>
<dbReference type="SFLD" id="SFLDS00029">
    <property type="entry name" value="Radical_SAM"/>
    <property type="match status" value="1"/>
</dbReference>
<dbReference type="AlphaFoldDB" id="A0A7G9W593"/>
<dbReference type="Proteomes" id="UP000516160">
    <property type="component" value="Chromosome"/>
</dbReference>
<dbReference type="RefSeq" id="WP_213167518.1">
    <property type="nucleotide sequence ID" value="NZ_CP058559.1"/>
</dbReference>
<sequence length="313" mass="36463">MKSSDYNFFYDFPNDCSKVIAYNSRSNALAIMEKEKYDIFNRFVEESIPIKDEELISSLIKGGFMIDNQTDELELIRLNMLRSRYSSRIWQITIAPTMNCNFDCIYCFEKGYRDGIMSKEVQDSVIKFIEQQAKYYDGVKITWYGGEPLLALNIIENITEKTKQICRDKNINYSASMITNGYNLNNYTCSRLKELDIKNIQVTIDGEENEHDKRRPLSGGGPTFKQILSNLAENVNIIPQTALRVNADKDNINSIDKLLEALDEYGLKNKVYVYRCLSIKLSHFNKNNYEFWTRFVIDMEPLPTRYRSLKACP</sequence>
<dbReference type="PROSITE" id="PS51918">
    <property type="entry name" value="RADICAL_SAM"/>
    <property type="match status" value="1"/>
</dbReference>
<dbReference type="InterPro" id="IPR013785">
    <property type="entry name" value="Aldolase_TIM"/>
</dbReference>
<evidence type="ECO:0000256" key="3">
    <source>
        <dbReference type="ARBA" id="ARBA00022691"/>
    </source>
</evidence>
<comment type="cofactor">
    <cofactor evidence="1">
        <name>[4Fe-4S] cluster</name>
        <dbReference type="ChEBI" id="CHEBI:49883"/>
    </cofactor>
</comment>
<evidence type="ECO:0000256" key="1">
    <source>
        <dbReference type="ARBA" id="ARBA00001966"/>
    </source>
</evidence>
<evidence type="ECO:0000313" key="8">
    <source>
        <dbReference type="EMBL" id="QNO13855.1"/>
    </source>
</evidence>
<evidence type="ECO:0000256" key="4">
    <source>
        <dbReference type="ARBA" id="ARBA00022723"/>
    </source>
</evidence>
<proteinExistence type="predicted"/>
<dbReference type="KEGG" id="acae:HYG86_03275"/>
<evidence type="ECO:0000256" key="2">
    <source>
        <dbReference type="ARBA" id="ARBA00022485"/>
    </source>
</evidence>
<accession>A0A7G9W593</accession>
<evidence type="ECO:0000313" key="9">
    <source>
        <dbReference type="Proteomes" id="UP000516160"/>
    </source>
</evidence>
<keyword evidence="3" id="KW-0949">S-adenosyl-L-methionine</keyword>
<dbReference type="InterPro" id="IPR007197">
    <property type="entry name" value="rSAM"/>
</dbReference>
<dbReference type="SFLD" id="SFLDG01067">
    <property type="entry name" value="SPASM/twitch_domain_containing"/>
    <property type="match status" value="1"/>
</dbReference>
<dbReference type="PANTHER" id="PTHR43787:SF3">
    <property type="entry name" value="ARYLSULFATASE REGULATORY PROTEIN"/>
    <property type="match status" value="1"/>
</dbReference>
<dbReference type="GO" id="GO:0046872">
    <property type="term" value="F:metal ion binding"/>
    <property type="evidence" value="ECO:0007669"/>
    <property type="project" value="UniProtKB-KW"/>
</dbReference>
<keyword evidence="6" id="KW-0411">Iron-sulfur</keyword>
<dbReference type="InterPro" id="IPR058240">
    <property type="entry name" value="rSAM_sf"/>
</dbReference>
<dbReference type="GO" id="GO:0003824">
    <property type="term" value="F:catalytic activity"/>
    <property type="evidence" value="ECO:0007669"/>
    <property type="project" value="InterPro"/>
</dbReference>
<gene>
    <name evidence="8" type="ORF">HYG86_03275</name>
</gene>
<dbReference type="SUPFAM" id="SSF102114">
    <property type="entry name" value="Radical SAM enzymes"/>
    <property type="match status" value="1"/>
</dbReference>
<protein>
    <submittedName>
        <fullName evidence="8">4Fe-4S cluster-binding domain-containing protein</fullName>
    </submittedName>
</protein>
<feature type="domain" description="Radical SAM core" evidence="7">
    <location>
        <begin position="84"/>
        <end position="313"/>
    </location>
</feature>
<organism evidence="8 9">
    <name type="scientific">Alkalicella caledoniensis</name>
    <dbReference type="NCBI Taxonomy" id="2731377"/>
    <lineage>
        <taxon>Bacteria</taxon>
        <taxon>Bacillati</taxon>
        <taxon>Bacillota</taxon>
        <taxon>Clostridia</taxon>
        <taxon>Eubacteriales</taxon>
        <taxon>Proteinivoracaceae</taxon>
        <taxon>Alkalicella</taxon>
    </lineage>
</organism>
<dbReference type="Gene3D" id="3.20.20.70">
    <property type="entry name" value="Aldolase class I"/>
    <property type="match status" value="1"/>
</dbReference>
<keyword evidence="9" id="KW-1185">Reference proteome</keyword>
<keyword evidence="4" id="KW-0479">Metal-binding</keyword>
<evidence type="ECO:0000256" key="5">
    <source>
        <dbReference type="ARBA" id="ARBA00023004"/>
    </source>
</evidence>
<reference evidence="8 9" key="1">
    <citation type="submission" date="2020-07" db="EMBL/GenBank/DDBJ databases">
        <title>Alkalicella. sp. LB2 genome.</title>
        <authorList>
            <person name="Postec A."/>
            <person name="Quemeneur M."/>
        </authorList>
    </citation>
    <scope>NUCLEOTIDE SEQUENCE [LARGE SCALE GENOMIC DNA]</scope>
    <source>
        <strain evidence="8 9">LB2</strain>
    </source>
</reference>
<evidence type="ECO:0000259" key="7">
    <source>
        <dbReference type="PROSITE" id="PS51918"/>
    </source>
</evidence>
<dbReference type="Pfam" id="PF04055">
    <property type="entry name" value="Radical_SAM"/>
    <property type="match status" value="1"/>
</dbReference>